<dbReference type="RefSeq" id="XP_019536347.3">
    <property type="nucleotide sequence ID" value="XM_019680802.3"/>
</dbReference>
<feature type="region of interest" description="Disordered" evidence="1">
    <location>
        <begin position="98"/>
        <end position="156"/>
    </location>
</feature>
<accession>A0ABM1XVY1</accession>
<name>A0ABM1XVY1_AEDAL</name>
<evidence type="ECO:0000313" key="3">
    <source>
        <dbReference type="EnsemblMetazoa" id="AALFPA23_003382.P3707"/>
    </source>
</evidence>
<dbReference type="RefSeq" id="XP_062712769.1">
    <property type="nucleotide sequence ID" value="XM_062856785.1"/>
</dbReference>
<sequence length="300" mass="33936">MNTSSNNAASAGGEDNLSSGGPHKSNKTNVCLICGIYTNLSVNIFEPRSGPDIREVIYQKYNFKAERNDNEDKYICYSCNNWLINWYSLQCLSESQNYEPSSSRSQSEQRNKRSKNGRSSGGPSKNKENVEQDNHITSTVSIPGNKMYLPKNKSKKPKRYVLNEPVQGNMISHSSKTLVKSFEYNLIKMLECQGTSVTKESMSAFKTSTRHNQLKKSSYTDKIKTTNEEQIQQQSKSKEIILSFNSAISEVVNHVPSLKHLYNNDFERVSPLDEQKMLLCLERLSESLSVSLLNSDSDKL</sequence>
<keyword evidence="4" id="KW-1185">Reference proteome</keyword>
<feature type="compositionally biased region" description="Low complexity" evidence="1">
    <location>
        <begin position="98"/>
        <end position="108"/>
    </location>
</feature>
<dbReference type="EnsemblMetazoa" id="AALFPA23_003382.R3708">
    <property type="protein sequence ID" value="AALFPA23_003382.P3708"/>
    <property type="gene ID" value="AALFPA23_003382"/>
</dbReference>
<feature type="compositionally biased region" description="Basic and acidic residues" evidence="1">
    <location>
        <begin position="125"/>
        <end position="134"/>
    </location>
</feature>
<feature type="region of interest" description="Disordered" evidence="1">
    <location>
        <begin position="1"/>
        <end position="22"/>
    </location>
</feature>
<dbReference type="Pfam" id="PF07776">
    <property type="entry name" value="zf-AD"/>
    <property type="match status" value="1"/>
</dbReference>
<dbReference type="EnsemblMetazoa" id="AALFPA23_003382.R3707">
    <property type="protein sequence ID" value="AALFPA23_003382.P3707"/>
    <property type="gene ID" value="AALFPA23_003382"/>
</dbReference>
<dbReference type="Proteomes" id="UP000069940">
    <property type="component" value="Unassembled WGS sequence"/>
</dbReference>
<evidence type="ECO:0000259" key="2">
    <source>
        <dbReference type="Pfam" id="PF07776"/>
    </source>
</evidence>
<reference evidence="4" key="1">
    <citation type="journal article" date="2015" name="Proc. Natl. Acad. Sci. U.S.A.">
        <title>Genome sequence of the Asian Tiger mosquito, Aedes albopictus, reveals insights into its biology, genetics, and evolution.</title>
        <authorList>
            <person name="Chen X.G."/>
            <person name="Jiang X."/>
            <person name="Gu J."/>
            <person name="Xu M."/>
            <person name="Wu Y."/>
            <person name="Deng Y."/>
            <person name="Zhang C."/>
            <person name="Bonizzoni M."/>
            <person name="Dermauw W."/>
            <person name="Vontas J."/>
            <person name="Armbruster P."/>
            <person name="Huang X."/>
            <person name="Yang Y."/>
            <person name="Zhang H."/>
            <person name="He W."/>
            <person name="Peng H."/>
            <person name="Liu Y."/>
            <person name="Wu K."/>
            <person name="Chen J."/>
            <person name="Lirakis M."/>
            <person name="Topalis P."/>
            <person name="Van Leeuwen T."/>
            <person name="Hall A.B."/>
            <person name="Jiang X."/>
            <person name="Thorpe C."/>
            <person name="Mueller R.L."/>
            <person name="Sun C."/>
            <person name="Waterhouse R.M."/>
            <person name="Yan G."/>
            <person name="Tu Z.J."/>
            <person name="Fang X."/>
            <person name="James A.A."/>
        </authorList>
    </citation>
    <scope>NUCLEOTIDE SEQUENCE [LARGE SCALE GENOMIC DNA]</scope>
    <source>
        <strain evidence="4">Foshan</strain>
    </source>
</reference>
<dbReference type="SUPFAM" id="SSF57716">
    <property type="entry name" value="Glucocorticoid receptor-like (DNA-binding domain)"/>
    <property type="match status" value="1"/>
</dbReference>
<feature type="domain" description="ZAD" evidence="2">
    <location>
        <begin position="30"/>
        <end position="90"/>
    </location>
</feature>
<evidence type="ECO:0000256" key="1">
    <source>
        <dbReference type="SAM" id="MobiDB-lite"/>
    </source>
</evidence>
<evidence type="ECO:0000313" key="4">
    <source>
        <dbReference type="Proteomes" id="UP000069940"/>
    </source>
</evidence>
<organism evidence="3 4">
    <name type="scientific">Aedes albopictus</name>
    <name type="common">Asian tiger mosquito</name>
    <name type="synonym">Stegomyia albopicta</name>
    <dbReference type="NCBI Taxonomy" id="7160"/>
    <lineage>
        <taxon>Eukaryota</taxon>
        <taxon>Metazoa</taxon>
        <taxon>Ecdysozoa</taxon>
        <taxon>Arthropoda</taxon>
        <taxon>Hexapoda</taxon>
        <taxon>Insecta</taxon>
        <taxon>Pterygota</taxon>
        <taxon>Neoptera</taxon>
        <taxon>Endopterygota</taxon>
        <taxon>Diptera</taxon>
        <taxon>Nematocera</taxon>
        <taxon>Culicoidea</taxon>
        <taxon>Culicidae</taxon>
        <taxon>Culicinae</taxon>
        <taxon>Aedini</taxon>
        <taxon>Aedes</taxon>
        <taxon>Stegomyia</taxon>
    </lineage>
</organism>
<proteinExistence type="predicted"/>
<protein>
    <recommendedName>
        <fullName evidence="2">ZAD domain-containing protein</fullName>
    </recommendedName>
</protein>
<dbReference type="InterPro" id="IPR012934">
    <property type="entry name" value="Znf_AD"/>
</dbReference>
<dbReference type="GeneID" id="109407649"/>
<reference evidence="3" key="2">
    <citation type="submission" date="2025-05" db="UniProtKB">
        <authorList>
            <consortium name="EnsemblMetazoa"/>
        </authorList>
    </citation>
    <scope>IDENTIFICATION</scope>
    <source>
        <strain evidence="3">Foshan</strain>
    </source>
</reference>